<dbReference type="CDD" id="cd00561">
    <property type="entry name" value="CobA_ACA"/>
    <property type="match status" value="1"/>
</dbReference>
<dbReference type="Pfam" id="PF02572">
    <property type="entry name" value="CobA_CobO_BtuR"/>
    <property type="match status" value="1"/>
</dbReference>
<organism evidence="10 11">
    <name type="scientific">Granulicella cerasi</name>
    <dbReference type="NCBI Taxonomy" id="741063"/>
    <lineage>
        <taxon>Bacteria</taxon>
        <taxon>Pseudomonadati</taxon>
        <taxon>Acidobacteriota</taxon>
        <taxon>Terriglobia</taxon>
        <taxon>Terriglobales</taxon>
        <taxon>Acidobacteriaceae</taxon>
        <taxon>Granulicella</taxon>
    </lineage>
</organism>
<keyword evidence="11" id="KW-1185">Reference proteome</keyword>
<dbReference type="PANTHER" id="PTHR46638">
    <property type="entry name" value="CORRINOID ADENOSYLTRANSFERASE"/>
    <property type="match status" value="1"/>
</dbReference>
<evidence type="ECO:0000256" key="3">
    <source>
        <dbReference type="ARBA" id="ARBA00012454"/>
    </source>
</evidence>
<dbReference type="RefSeq" id="WP_263369680.1">
    <property type="nucleotide sequence ID" value="NZ_JAGSYD010000001.1"/>
</dbReference>
<evidence type="ECO:0000256" key="9">
    <source>
        <dbReference type="ARBA" id="ARBA00048692"/>
    </source>
</evidence>
<dbReference type="NCBIfam" id="NF004637">
    <property type="entry name" value="PRK05986.1"/>
    <property type="match status" value="1"/>
</dbReference>
<dbReference type="EC" id="2.5.1.17" evidence="3"/>
<evidence type="ECO:0000256" key="1">
    <source>
        <dbReference type="ARBA" id="ARBA00005121"/>
    </source>
</evidence>
<comment type="caution">
    <text evidence="10">The sequence shown here is derived from an EMBL/GenBank/DDBJ whole genome shotgun (WGS) entry which is preliminary data.</text>
</comment>
<evidence type="ECO:0000313" key="10">
    <source>
        <dbReference type="EMBL" id="MFC6645976.1"/>
    </source>
</evidence>
<comment type="catalytic activity">
    <reaction evidence="9">
        <text>2 cob(II)alamin + reduced [electron-transfer flavoprotein] + 2 ATP = 2 adenosylcob(III)alamin + 2 triphosphate + oxidized [electron-transfer flavoprotein] + 3 H(+)</text>
        <dbReference type="Rhea" id="RHEA:28671"/>
        <dbReference type="Rhea" id="RHEA-COMP:10685"/>
        <dbReference type="Rhea" id="RHEA-COMP:10686"/>
        <dbReference type="ChEBI" id="CHEBI:15378"/>
        <dbReference type="ChEBI" id="CHEBI:16304"/>
        <dbReference type="ChEBI" id="CHEBI:18036"/>
        <dbReference type="ChEBI" id="CHEBI:18408"/>
        <dbReference type="ChEBI" id="CHEBI:30616"/>
        <dbReference type="ChEBI" id="CHEBI:57692"/>
        <dbReference type="ChEBI" id="CHEBI:58307"/>
        <dbReference type="EC" id="2.5.1.17"/>
    </reaction>
</comment>
<reference evidence="11" key="1">
    <citation type="journal article" date="2019" name="Int. J. Syst. Evol. Microbiol.">
        <title>The Global Catalogue of Microorganisms (GCM) 10K type strain sequencing project: providing services to taxonomists for standard genome sequencing and annotation.</title>
        <authorList>
            <consortium name="The Broad Institute Genomics Platform"/>
            <consortium name="The Broad Institute Genome Sequencing Center for Infectious Disease"/>
            <person name="Wu L."/>
            <person name="Ma J."/>
        </authorList>
    </citation>
    <scope>NUCLEOTIDE SEQUENCE [LARGE SCALE GENOMIC DNA]</scope>
    <source>
        <strain evidence="11">CGMCC 1.16026</strain>
    </source>
</reference>
<dbReference type="Proteomes" id="UP001596391">
    <property type="component" value="Unassembled WGS sequence"/>
</dbReference>
<dbReference type="InterPro" id="IPR027417">
    <property type="entry name" value="P-loop_NTPase"/>
</dbReference>
<accession>A0ABW1Z997</accession>
<protein>
    <recommendedName>
        <fullName evidence="3">corrinoid adenosyltransferase</fullName>
        <ecNumber evidence="3">2.5.1.17</ecNumber>
    </recommendedName>
    <alternativeName>
        <fullName evidence="5">Cob(II)alamin adenosyltransferase</fullName>
    </alternativeName>
    <alternativeName>
        <fullName evidence="7">Cob(II)yrinic acid a,c-diamide adenosyltransferase</fullName>
    </alternativeName>
    <alternativeName>
        <fullName evidence="6">Cobinamide/cobalamin adenosyltransferase</fullName>
    </alternativeName>
</protein>
<dbReference type="PIRSF" id="PIRSF015617">
    <property type="entry name" value="Adensltrnsf_CobA"/>
    <property type="match status" value="1"/>
</dbReference>
<proteinExistence type="inferred from homology"/>
<comment type="pathway">
    <text evidence="1">Cofactor biosynthesis; adenosylcobalamin biosynthesis; adenosylcobalamin from cob(II)yrinate a,c-diamide: step 2/7.</text>
</comment>
<evidence type="ECO:0000256" key="4">
    <source>
        <dbReference type="ARBA" id="ARBA00024929"/>
    </source>
</evidence>
<gene>
    <name evidence="10" type="primary">cobO</name>
    <name evidence="10" type="ORF">ACFQBQ_10370</name>
</gene>
<name>A0ABW1Z997_9BACT</name>
<dbReference type="EMBL" id="JBHSWI010000001">
    <property type="protein sequence ID" value="MFC6645976.1"/>
    <property type="molecule type" value="Genomic_DNA"/>
</dbReference>
<dbReference type="NCBIfam" id="TIGR00708">
    <property type="entry name" value="cobA"/>
    <property type="match status" value="1"/>
</dbReference>
<evidence type="ECO:0000313" key="11">
    <source>
        <dbReference type="Proteomes" id="UP001596391"/>
    </source>
</evidence>
<dbReference type="InterPro" id="IPR003724">
    <property type="entry name" value="CblAdoTrfase_CobA"/>
</dbReference>
<dbReference type="Gene3D" id="3.40.50.300">
    <property type="entry name" value="P-loop containing nucleotide triphosphate hydrolases"/>
    <property type="match status" value="1"/>
</dbReference>
<dbReference type="SUPFAM" id="SSF52540">
    <property type="entry name" value="P-loop containing nucleoside triphosphate hydrolases"/>
    <property type="match status" value="1"/>
</dbReference>
<evidence type="ECO:0000256" key="7">
    <source>
        <dbReference type="ARBA" id="ARBA00033354"/>
    </source>
</evidence>
<evidence type="ECO:0000256" key="2">
    <source>
        <dbReference type="ARBA" id="ARBA00007487"/>
    </source>
</evidence>
<comment type="function">
    <text evidence="4">Required for both de novo synthesis of the corrin ring for the assimilation of exogenous corrinoids. Participates in the adenosylation of a variety of incomplete and complete corrinoids.</text>
</comment>
<evidence type="ECO:0000256" key="6">
    <source>
        <dbReference type="ARBA" id="ARBA00033334"/>
    </source>
</evidence>
<dbReference type="GO" id="GO:0008817">
    <property type="term" value="F:corrinoid adenosyltransferase activity"/>
    <property type="evidence" value="ECO:0007669"/>
    <property type="project" value="UniProtKB-EC"/>
</dbReference>
<evidence type="ECO:0000256" key="8">
    <source>
        <dbReference type="ARBA" id="ARBA00048555"/>
    </source>
</evidence>
<keyword evidence="10" id="KW-0808">Transferase</keyword>
<sequence length="186" mass="20450">MLAHSENSRRGLVLIHTGPGKGKTTAALGTAFRAAGNGMRVLVLQFLKGSWHYGELDAASALSQQPGFRYEMRQLGRGFVKVGGAEADPDDLQMVADAWAECEREIRSDAWDMIVLDEINYAIGYGMLDAEAVAKVLRERPEMLHVILTGRNAHPALVELADTVTEMREVKHAYQKGVLAQRGVEF</sequence>
<dbReference type="PANTHER" id="PTHR46638:SF1">
    <property type="entry name" value="CORRINOID ADENOSYLTRANSFERASE"/>
    <property type="match status" value="1"/>
</dbReference>
<comment type="catalytic activity">
    <reaction evidence="8">
        <text>2 cob(II)yrinate a,c diamide + reduced [electron-transfer flavoprotein] + 2 ATP = 2 adenosylcob(III)yrinate a,c-diamide + 2 triphosphate + oxidized [electron-transfer flavoprotein] + 3 H(+)</text>
        <dbReference type="Rhea" id="RHEA:11528"/>
        <dbReference type="Rhea" id="RHEA-COMP:10685"/>
        <dbReference type="Rhea" id="RHEA-COMP:10686"/>
        <dbReference type="ChEBI" id="CHEBI:15378"/>
        <dbReference type="ChEBI" id="CHEBI:18036"/>
        <dbReference type="ChEBI" id="CHEBI:30616"/>
        <dbReference type="ChEBI" id="CHEBI:57692"/>
        <dbReference type="ChEBI" id="CHEBI:58307"/>
        <dbReference type="ChEBI" id="CHEBI:58503"/>
        <dbReference type="ChEBI" id="CHEBI:58537"/>
        <dbReference type="EC" id="2.5.1.17"/>
    </reaction>
</comment>
<evidence type="ECO:0000256" key="5">
    <source>
        <dbReference type="ARBA" id="ARBA00031529"/>
    </source>
</evidence>
<comment type="similarity">
    <text evidence="2">Belongs to the Cob(I)alamin adenosyltransferase family.</text>
</comment>